<dbReference type="Proteomes" id="UP000230821">
    <property type="component" value="Unassembled WGS sequence"/>
</dbReference>
<feature type="domain" description="J" evidence="1">
    <location>
        <begin position="108"/>
        <end position="161"/>
    </location>
</feature>
<dbReference type="PROSITE" id="PS50076">
    <property type="entry name" value="DNAJ_2"/>
    <property type="match status" value="1"/>
</dbReference>
<reference evidence="2 3" key="1">
    <citation type="submission" date="2017-10" db="EMBL/GenBank/DDBJ databases">
        <title>Novel microbial diversity and functional potential in the marine mammal oral microbiome.</title>
        <authorList>
            <person name="Dudek N.K."/>
            <person name="Sun C.L."/>
            <person name="Burstein D."/>
            <person name="Kantor R.S."/>
            <person name="Aliaga Goltsman D.S."/>
            <person name="Bik E.M."/>
            <person name="Thomas B.C."/>
            <person name="Banfield J.F."/>
            <person name="Relman D.A."/>
        </authorList>
    </citation>
    <scope>NUCLEOTIDE SEQUENCE [LARGE SCALE GENOMIC DNA]</scope>
    <source>
        <strain evidence="2">DOLJORAL78_47_16</strain>
    </source>
</reference>
<dbReference type="Gene3D" id="1.10.287.110">
    <property type="entry name" value="DnaJ domain"/>
    <property type="match status" value="1"/>
</dbReference>
<organism evidence="2 3">
    <name type="scientific">candidate division KSB3 bacterium</name>
    <dbReference type="NCBI Taxonomy" id="2044937"/>
    <lineage>
        <taxon>Bacteria</taxon>
        <taxon>candidate division KSB3</taxon>
    </lineage>
</organism>
<comment type="caution">
    <text evidence="2">The sequence shown here is derived from an EMBL/GenBank/DDBJ whole genome shotgun (WGS) entry which is preliminary data.</text>
</comment>
<dbReference type="InterPro" id="IPR036869">
    <property type="entry name" value="J_dom_sf"/>
</dbReference>
<dbReference type="CDD" id="cd06257">
    <property type="entry name" value="DnaJ"/>
    <property type="match status" value="1"/>
</dbReference>
<dbReference type="SUPFAM" id="SSF46565">
    <property type="entry name" value="Chaperone J-domain"/>
    <property type="match status" value="1"/>
</dbReference>
<evidence type="ECO:0000313" key="3">
    <source>
        <dbReference type="Proteomes" id="UP000230821"/>
    </source>
</evidence>
<protein>
    <submittedName>
        <fullName evidence="2">J domain-containing protein</fullName>
    </submittedName>
</protein>
<dbReference type="InterPro" id="IPR001623">
    <property type="entry name" value="DnaJ_domain"/>
</dbReference>
<dbReference type="SMART" id="SM00271">
    <property type="entry name" value="DnaJ"/>
    <property type="match status" value="1"/>
</dbReference>
<dbReference type="EMBL" id="PDSK01000069">
    <property type="protein sequence ID" value="PIE34977.1"/>
    <property type="molecule type" value="Genomic_DNA"/>
</dbReference>
<proteinExistence type="predicted"/>
<name>A0A2G6KH34_9BACT</name>
<dbReference type="AlphaFoldDB" id="A0A2G6KH34"/>
<sequence length="162" mass="19003">MPIVDTMAFPGVFMNEIELKQKLRTLKKLERKIRYRYLTRSPQSPLIWDGFFSTKTAVGDASIKYPFHQLLASDRLQRKQIFEEFLYLVFFQHHREEGITIASVQDPTLLSFLGLPPYASLSDVKRRFRELAHKYHPDKGGESEKMIKLLEVYHAVFPKKSV</sequence>
<evidence type="ECO:0000313" key="2">
    <source>
        <dbReference type="EMBL" id="PIE34977.1"/>
    </source>
</evidence>
<gene>
    <name evidence="2" type="ORF">CSA56_06140</name>
</gene>
<evidence type="ECO:0000259" key="1">
    <source>
        <dbReference type="PROSITE" id="PS50076"/>
    </source>
</evidence>
<accession>A0A2G6KH34</accession>
<dbReference type="Pfam" id="PF00226">
    <property type="entry name" value="DnaJ"/>
    <property type="match status" value="1"/>
</dbReference>